<sequence>MYTYPARQVTPESTTLQTRPHSEKLDNPTHVSGSTANDLCKLAYQREYTSRFLAYTHRKNPLRNKPLTANEAFRNHARFPFSILLHTCNRLTKRTSLTPQVHFHVANRSKTPRFRALALQI</sequence>
<accession>A0A9K3EHH7</accession>
<reference evidence="2" key="2">
    <citation type="submission" date="2020-06" db="EMBL/GenBank/DDBJ databases">
        <title>Helianthus annuus Genome sequencing and assembly Release 2.</title>
        <authorList>
            <person name="Gouzy J."/>
            <person name="Langlade N."/>
            <person name="Munos S."/>
        </authorList>
    </citation>
    <scope>NUCLEOTIDE SEQUENCE</scope>
    <source>
        <tissue evidence="2">Leaves</tissue>
    </source>
</reference>
<organism evidence="2 3">
    <name type="scientific">Helianthus annuus</name>
    <name type="common">Common sunflower</name>
    <dbReference type="NCBI Taxonomy" id="4232"/>
    <lineage>
        <taxon>Eukaryota</taxon>
        <taxon>Viridiplantae</taxon>
        <taxon>Streptophyta</taxon>
        <taxon>Embryophyta</taxon>
        <taxon>Tracheophyta</taxon>
        <taxon>Spermatophyta</taxon>
        <taxon>Magnoliopsida</taxon>
        <taxon>eudicotyledons</taxon>
        <taxon>Gunneridae</taxon>
        <taxon>Pentapetalae</taxon>
        <taxon>asterids</taxon>
        <taxon>campanulids</taxon>
        <taxon>Asterales</taxon>
        <taxon>Asteraceae</taxon>
        <taxon>Asteroideae</taxon>
        <taxon>Heliantheae alliance</taxon>
        <taxon>Heliantheae</taxon>
        <taxon>Helianthus</taxon>
    </lineage>
</organism>
<keyword evidence="3" id="KW-1185">Reference proteome</keyword>
<comment type="caution">
    <text evidence="2">The sequence shown here is derived from an EMBL/GenBank/DDBJ whole genome shotgun (WGS) entry which is preliminary data.</text>
</comment>
<dbReference type="Gramene" id="mRNA:HanXRQr2_Chr13g0585721">
    <property type="protein sequence ID" value="CDS:HanXRQr2_Chr13g0585721.1"/>
    <property type="gene ID" value="HanXRQr2_Chr13g0585721"/>
</dbReference>
<dbReference type="EMBL" id="MNCJ02000328">
    <property type="protein sequence ID" value="KAF5773174.1"/>
    <property type="molecule type" value="Genomic_DNA"/>
</dbReference>
<dbReference type="Proteomes" id="UP000215914">
    <property type="component" value="Unassembled WGS sequence"/>
</dbReference>
<gene>
    <name evidence="2" type="ORF">HanXRQr2_Chr13g0585721</name>
</gene>
<evidence type="ECO:0000256" key="1">
    <source>
        <dbReference type="SAM" id="MobiDB-lite"/>
    </source>
</evidence>
<proteinExistence type="predicted"/>
<reference evidence="2" key="1">
    <citation type="journal article" date="2017" name="Nature">
        <title>The sunflower genome provides insights into oil metabolism, flowering and Asterid evolution.</title>
        <authorList>
            <person name="Badouin H."/>
            <person name="Gouzy J."/>
            <person name="Grassa C.J."/>
            <person name="Murat F."/>
            <person name="Staton S.E."/>
            <person name="Cottret L."/>
            <person name="Lelandais-Briere C."/>
            <person name="Owens G.L."/>
            <person name="Carrere S."/>
            <person name="Mayjonade B."/>
            <person name="Legrand L."/>
            <person name="Gill N."/>
            <person name="Kane N.C."/>
            <person name="Bowers J.E."/>
            <person name="Hubner S."/>
            <person name="Bellec A."/>
            <person name="Berard A."/>
            <person name="Berges H."/>
            <person name="Blanchet N."/>
            <person name="Boniface M.C."/>
            <person name="Brunel D."/>
            <person name="Catrice O."/>
            <person name="Chaidir N."/>
            <person name="Claudel C."/>
            <person name="Donnadieu C."/>
            <person name="Faraut T."/>
            <person name="Fievet G."/>
            <person name="Helmstetter N."/>
            <person name="King M."/>
            <person name="Knapp S.J."/>
            <person name="Lai Z."/>
            <person name="Le Paslier M.C."/>
            <person name="Lippi Y."/>
            <person name="Lorenzon L."/>
            <person name="Mandel J.R."/>
            <person name="Marage G."/>
            <person name="Marchand G."/>
            <person name="Marquand E."/>
            <person name="Bret-Mestries E."/>
            <person name="Morien E."/>
            <person name="Nambeesan S."/>
            <person name="Nguyen T."/>
            <person name="Pegot-Espagnet P."/>
            <person name="Pouilly N."/>
            <person name="Raftis F."/>
            <person name="Sallet E."/>
            <person name="Schiex T."/>
            <person name="Thomas J."/>
            <person name="Vandecasteele C."/>
            <person name="Vares D."/>
            <person name="Vear F."/>
            <person name="Vautrin S."/>
            <person name="Crespi M."/>
            <person name="Mangin B."/>
            <person name="Burke J.M."/>
            <person name="Salse J."/>
            <person name="Munos S."/>
            <person name="Vincourt P."/>
            <person name="Rieseberg L.H."/>
            <person name="Langlade N.B."/>
        </authorList>
    </citation>
    <scope>NUCLEOTIDE SEQUENCE</scope>
    <source>
        <tissue evidence="2">Leaves</tissue>
    </source>
</reference>
<name>A0A9K3EHH7_HELAN</name>
<dbReference type="AlphaFoldDB" id="A0A9K3EHH7"/>
<feature type="compositionally biased region" description="Polar residues" evidence="1">
    <location>
        <begin position="10"/>
        <end position="19"/>
    </location>
</feature>
<feature type="region of interest" description="Disordered" evidence="1">
    <location>
        <begin position="1"/>
        <end position="33"/>
    </location>
</feature>
<evidence type="ECO:0000313" key="3">
    <source>
        <dbReference type="Proteomes" id="UP000215914"/>
    </source>
</evidence>
<evidence type="ECO:0000313" key="2">
    <source>
        <dbReference type="EMBL" id="KAF5773174.1"/>
    </source>
</evidence>
<protein>
    <submittedName>
        <fullName evidence="2">Uncharacterized protein</fullName>
    </submittedName>
</protein>